<reference evidence="1" key="1">
    <citation type="submission" date="2014-09" db="EMBL/GenBank/DDBJ databases">
        <authorList>
            <person name="Magalhaes I.L.F."/>
            <person name="Oliveira U."/>
            <person name="Santos F.R."/>
            <person name="Vidigal T.H.D.A."/>
            <person name="Brescovit A.D."/>
            <person name="Santos A.J."/>
        </authorList>
    </citation>
    <scope>NUCLEOTIDE SEQUENCE</scope>
    <source>
        <tissue evidence="1">Shoot tissue taken approximately 20 cm above the soil surface</tissue>
    </source>
</reference>
<protein>
    <submittedName>
        <fullName evidence="1">Uncharacterized protein</fullName>
    </submittedName>
</protein>
<accession>A0A0A8Z3U1</accession>
<dbReference type="EMBL" id="GBRH01263846">
    <property type="protein sequence ID" value="JAD34049.1"/>
    <property type="molecule type" value="Transcribed_RNA"/>
</dbReference>
<organism evidence="1">
    <name type="scientific">Arundo donax</name>
    <name type="common">Giant reed</name>
    <name type="synonym">Donax arundinaceus</name>
    <dbReference type="NCBI Taxonomy" id="35708"/>
    <lineage>
        <taxon>Eukaryota</taxon>
        <taxon>Viridiplantae</taxon>
        <taxon>Streptophyta</taxon>
        <taxon>Embryophyta</taxon>
        <taxon>Tracheophyta</taxon>
        <taxon>Spermatophyta</taxon>
        <taxon>Magnoliopsida</taxon>
        <taxon>Liliopsida</taxon>
        <taxon>Poales</taxon>
        <taxon>Poaceae</taxon>
        <taxon>PACMAD clade</taxon>
        <taxon>Arundinoideae</taxon>
        <taxon>Arundineae</taxon>
        <taxon>Arundo</taxon>
    </lineage>
</organism>
<sequence>MTEIQFSIFKLVRCQKCINQLSFKLAVKN</sequence>
<reference evidence="1" key="2">
    <citation type="journal article" date="2015" name="Data Brief">
        <title>Shoot transcriptome of the giant reed, Arundo donax.</title>
        <authorList>
            <person name="Barrero R.A."/>
            <person name="Guerrero F.D."/>
            <person name="Moolhuijzen P."/>
            <person name="Goolsby J.A."/>
            <person name="Tidwell J."/>
            <person name="Bellgard S.E."/>
            <person name="Bellgard M.I."/>
        </authorList>
    </citation>
    <scope>NUCLEOTIDE SEQUENCE</scope>
    <source>
        <tissue evidence="1">Shoot tissue taken approximately 20 cm above the soil surface</tissue>
    </source>
</reference>
<name>A0A0A8Z3U1_ARUDO</name>
<proteinExistence type="predicted"/>
<evidence type="ECO:0000313" key="1">
    <source>
        <dbReference type="EMBL" id="JAD34049.1"/>
    </source>
</evidence>
<dbReference type="AlphaFoldDB" id="A0A0A8Z3U1"/>